<gene>
    <name evidence="1" type="ORF">ACAOBT_LOCUS31878</name>
</gene>
<proteinExistence type="predicted"/>
<reference evidence="1" key="1">
    <citation type="submission" date="2022-03" db="EMBL/GenBank/DDBJ databases">
        <authorList>
            <person name="Sayadi A."/>
        </authorList>
    </citation>
    <scope>NUCLEOTIDE SEQUENCE</scope>
</reference>
<keyword evidence="2" id="KW-1185">Reference proteome</keyword>
<organism evidence="1 2">
    <name type="scientific">Acanthoscelides obtectus</name>
    <name type="common">Bean weevil</name>
    <name type="synonym">Bruchus obtectus</name>
    <dbReference type="NCBI Taxonomy" id="200917"/>
    <lineage>
        <taxon>Eukaryota</taxon>
        <taxon>Metazoa</taxon>
        <taxon>Ecdysozoa</taxon>
        <taxon>Arthropoda</taxon>
        <taxon>Hexapoda</taxon>
        <taxon>Insecta</taxon>
        <taxon>Pterygota</taxon>
        <taxon>Neoptera</taxon>
        <taxon>Endopterygota</taxon>
        <taxon>Coleoptera</taxon>
        <taxon>Polyphaga</taxon>
        <taxon>Cucujiformia</taxon>
        <taxon>Chrysomeloidea</taxon>
        <taxon>Chrysomelidae</taxon>
        <taxon>Bruchinae</taxon>
        <taxon>Bruchini</taxon>
        <taxon>Acanthoscelides</taxon>
    </lineage>
</organism>
<dbReference type="EMBL" id="CAKOFQ010008020">
    <property type="protein sequence ID" value="CAH2010965.1"/>
    <property type="molecule type" value="Genomic_DNA"/>
</dbReference>
<sequence>MRNEDAQYPNFTKRWRRFRRCDYSFIDRSSSGRPVESDTNDLKTLIEEDSRSSTRVFVAARGCSNLQV</sequence>
<evidence type="ECO:0000313" key="2">
    <source>
        <dbReference type="Proteomes" id="UP001152888"/>
    </source>
</evidence>
<dbReference type="AlphaFoldDB" id="A0A9P0Q8T1"/>
<evidence type="ECO:0000313" key="1">
    <source>
        <dbReference type="EMBL" id="CAH2010965.1"/>
    </source>
</evidence>
<name>A0A9P0Q8T1_ACAOB</name>
<comment type="caution">
    <text evidence="1">The sequence shown here is derived from an EMBL/GenBank/DDBJ whole genome shotgun (WGS) entry which is preliminary data.</text>
</comment>
<accession>A0A9P0Q8T1</accession>
<dbReference type="Proteomes" id="UP001152888">
    <property type="component" value="Unassembled WGS sequence"/>
</dbReference>
<protein>
    <submittedName>
        <fullName evidence="1">Uncharacterized protein</fullName>
    </submittedName>
</protein>